<organism evidence="1">
    <name type="scientific">marine sediment metagenome</name>
    <dbReference type="NCBI Taxonomy" id="412755"/>
    <lineage>
        <taxon>unclassified sequences</taxon>
        <taxon>metagenomes</taxon>
        <taxon>ecological metagenomes</taxon>
    </lineage>
</organism>
<evidence type="ECO:0000313" key="1">
    <source>
        <dbReference type="EMBL" id="GAG36894.1"/>
    </source>
</evidence>
<accession>X0X130</accession>
<reference evidence="1" key="1">
    <citation type="journal article" date="2014" name="Front. Microbiol.">
        <title>High frequency of phylogenetically diverse reductive dehalogenase-homologous genes in deep subseafloor sedimentary metagenomes.</title>
        <authorList>
            <person name="Kawai M."/>
            <person name="Futagami T."/>
            <person name="Toyoda A."/>
            <person name="Takaki Y."/>
            <person name="Nishi S."/>
            <person name="Hori S."/>
            <person name="Arai W."/>
            <person name="Tsubouchi T."/>
            <person name="Morono Y."/>
            <person name="Uchiyama I."/>
            <person name="Ito T."/>
            <person name="Fujiyama A."/>
            <person name="Inagaki F."/>
            <person name="Takami H."/>
        </authorList>
    </citation>
    <scope>NUCLEOTIDE SEQUENCE</scope>
    <source>
        <strain evidence="1">Expedition CK06-06</strain>
    </source>
</reference>
<comment type="caution">
    <text evidence="1">The sequence shown here is derived from an EMBL/GenBank/DDBJ whole genome shotgun (WGS) entry which is preliminary data.</text>
</comment>
<sequence length="115" mass="13079">MNKDEVVVRPKLTYVCFILDETGSMQACKQATISGFNEYIQTLKRAVGVQYLFGLTKFNSTKVEVVYRPKPLPAVEDLTEESYQPDHLTPLLDAVGKTIHVMEQVLLSEQEDYHV</sequence>
<dbReference type="InterPro" id="IPR036465">
    <property type="entry name" value="vWFA_dom_sf"/>
</dbReference>
<proteinExistence type="predicted"/>
<name>X0X130_9ZZZZ</name>
<evidence type="ECO:0008006" key="2">
    <source>
        <dbReference type="Google" id="ProtNLM"/>
    </source>
</evidence>
<gene>
    <name evidence="1" type="ORF">S01H1_70865</name>
</gene>
<protein>
    <recommendedName>
        <fullName evidence="2">VWFA domain-containing protein</fullName>
    </recommendedName>
</protein>
<dbReference type="SUPFAM" id="SSF53300">
    <property type="entry name" value="vWA-like"/>
    <property type="match status" value="1"/>
</dbReference>
<feature type="non-terminal residue" evidence="1">
    <location>
        <position position="115"/>
    </location>
</feature>
<dbReference type="AlphaFoldDB" id="X0X130"/>
<dbReference type="EMBL" id="BARS01047148">
    <property type="protein sequence ID" value="GAG36894.1"/>
    <property type="molecule type" value="Genomic_DNA"/>
</dbReference>